<keyword evidence="9" id="KW-1185">Reference proteome</keyword>
<dbReference type="SUPFAM" id="SSF52821">
    <property type="entry name" value="Rhodanese/Cell cycle control phosphatase"/>
    <property type="match status" value="1"/>
</dbReference>
<dbReference type="PANTHER" id="PTHR43429">
    <property type="entry name" value="PYRIDINE NUCLEOTIDE-DISULFIDE OXIDOREDUCTASE DOMAIN-CONTAINING"/>
    <property type="match status" value="1"/>
</dbReference>
<name>D9TK00_CALOO</name>
<dbReference type="AlphaFoldDB" id="D9TK00"/>
<dbReference type="InterPro" id="IPR016156">
    <property type="entry name" value="FAD/NAD-linked_Rdtase_dimer_sf"/>
</dbReference>
<dbReference type="Pfam" id="PF07992">
    <property type="entry name" value="Pyr_redox_2"/>
    <property type="match status" value="1"/>
</dbReference>
<proteinExistence type="inferred from homology"/>
<dbReference type="InterPro" id="IPR004099">
    <property type="entry name" value="Pyr_nucl-diS_OxRdtase_dimer"/>
</dbReference>
<evidence type="ECO:0000256" key="1">
    <source>
        <dbReference type="ARBA" id="ARBA00001974"/>
    </source>
</evidence>
<dbReference type="Gene3D" id="3.40.250.10">
    <property type="entry name" value="Rhodanese-like domain"/>
    <property type="match status" value="1"/>
</dbReference>
<feature type="domain" description="Rhodanese" evidence="7">
    <location>
        <begin position="479"/>
        <end position="566"/>
    </location>
</feature>
<evidence type="ECO:0000256" key="4">
    <source>
        <dbReference type="ARBA" id="ARBA00022827"/>
    </source>
</evidence>
<dbReference type="Pfam" id="PF02852">
    <property type="entry name" value="Pyr_redox_dim"/>
    <property type="match status" value="1"/>
</dbReference>
<keyword evidence="5" id="KW-0560">Oxidoreductase</keyword>
<evidence type="ECO:0000256" key="2">
    <source>
        <dbReference type="ARBA" id="ARBA00009130"/>
    </source>
</evidence>
<dbReference type="EMBL" id="CP002164">
    <property type="protein sequence ID" value="ADL42332.1"/>
    <property type="molecule type" value="Genomic_DNA"/>
</dbReference>
<accession>D9TK00</accession>
<dbReference type="PANTHER" id="PTHR43429:SF1">
    <property type="entry name" value="NAD(P)H SULFUR OXIDOREDUCTASE (COA-DEPENDENT)"/>
    <property type="match status" value="1"/>
</dbReference>
<dbReference type="eggNOG" id="COG0446">
    <property type="taxonomic scope" value="Bacteria"/>
</dbReference>
<evidence type="ECO:0000256" key="6">
    <source>
        <dbReference type="ARBA" id="ARBA00023284"/>
    </source>
</evidence>
<dbReference type="InterPro" id="IPR036188">
    <property type="entry name" value="FAD/NAD-bd_sf"/>
</dbReference>
<dbReference type="KEGG" id="cob:COB47_1031"/>
<dbReference type="InterPro" id="IPR023753">
    <property type="entry name" value="FAD/NAD-binding_dom"/>
</dbReference>
<dbReference type="PROSITE" id="PS50206">
    <property type="entry name" value="RHODANESE_3"/>
    <property type="match status" value="1"/>
</dbReference>
<organism evidence="8 9">
    <name type="scientific">Caldicellulosiruptor obsidiansis (strain ATCC BAA-2073 / JCM 16842 / OB47)</name>
    <dbReference type="NCBI Taxonomy" id="608506"/>
    <lineage>
        <taxon>Bacteria</taxon>
        <taxon>Bacillati</taxon>
        <taxon>Bacillota</taxon>
        <taxon>Bacillota incertae sedis</taxon>
        <taxon>Caldicellulosiruptorales</taxon>
        <taxon>Caldicellulosiruptoraceae</taxon>
        <taxon>Caldicellulosiruptor</taxon>
    </lineage>
</organism>
<sequence>MTYKIKITDRKGNCKQMKIVIIGGVAAGASAATKARRTNENAQIVLLEQGEYVSFANCGLPYYVGGTIPKRDSLLVVREELFRKRYNIDVRTLSQVTKINRSKKTVTVLDKRNNTTYEESYDKLIIATGARPFVLPFLKDCKNSYTCFTLYDVDKIKEAFSAAPVKKAVVIGAGYIGMELAEQLNLLGVDCTIVELKSSILPQFDKEMTNPVVYTLKEKGVDVKTGVSVVDADVIDGVAKRLKLSNGEEIECDVVFQTAGVIPNVELAREAGLEVNRGIVVNNKMQTSDPDIYAAGDAVEVKSIITGKNVWIPLAGPANKQGRVAGCNAAGGNLEFKGVVGSSIIKVFDWALAKVGLSETECKDQGLNYNVTIVHPLHHAGYYPGGKQLTIKLIFDSTTGRIYGAQVIGKEGVDKRADVIATAIYAGLTVFDLENLDLVYAPPFSSAKDPVIMAGMTASNIIRGEVKNILPDRVFEHLDNPDYIILDVRTPEEYEFGHIKGAVNIPVDELRNRLSELPKDKKIIVYCGVGFRSYHGCLILKANGFDCLNMSGGWTSWRMYYPDMVE</sequence>
<dbReference type="InterPro" id="IPR036873">
    <property type="entry name" value="Rhodanese-like_dom_sf"/>
</dbReference>
<keyword evidence="4" id="KW-0274">FAD</keyword>
<evidence type="ECO:0000313" key="8">
    <source>
        <dbReference type="EMBL" id="ADL42332.1"/>
    </source>
</evidence>
<comment type="similarity">
    <text evidence="2">Belongs to the class-III pyridine nucleotide-disulfide oxidoreductase family.</text>
</comment>
<dbReference type="PRINTS" id="PR00411">
    <property type="entry name" value="PNDRDTASEI"/>
</dbReference>
<evidence type="ECO:0000256" key="3">
    <source>
        <dbReference type="ARBA" id="ARBA00022630"/>
    </source>
</evidence>
<dbReference type="SMART" id="SM00450">
    <property type="entry name" value="RHOD"/>
    <property type="match status" value="1"/>
</dbReference>
<dbReference type="InterPro" id="IPR001763">
    <property type="entry name" value="Rhodanese-like_dom"/>
</dbReference>
<protein>
    <submittedName>
        <fullName evidence="8">FAD-dependent pyridine nucleotide-disulphide oxidoreductase</fullName>
    </submittedName>
</protein>
<keyword evidence="6" id="KW-0676">Redox-active center</keyword>
<dbReference type="STRING" id="608506.COB47_1031"/>
<dbReference type="InterPro" id="IPR050260">
    <property type="entry name" value="FAD-bd_OxRdtase"/>
</dbReference>
<reference evidence="8 9" key="1">
    <citation type="journal article" date="2010" name="J. Bacteriol.">
        <title>Complete genome sequence of the cellulolytic thermophile Caldicellulosiruptor obsidiansis OB47T.</title>
        <authorList>
            <person name="Elkins J.G."/>
            <person name="Lochner A."/>
            <person name="Hamilton-Brehm S.D."/>
            <person name="Davenport K.W."/>
            <person name="Podar M."/>
            <person name="Brown S.D."/>
            <person name="Land M.L."/>
            <person name="Hauser L.J."/>
            <person name="Klingeman D.M."/>
            <person name="Raman B."/>
            <person name="Goodwin L.A."/>
            <person name="Tapia R."/>
            <person name="Meincke L.J."/>
            <person name="Detter J.C."/>
            <person name="Bruce D.C."/>
            <person name="Han C.S."/>
            <person name="Palumbo A.V."/>
            <person name="Cottingham R.W."/>
            <person name="Keller M."/>
            <person name="Graham D.E."/>
        </authorList>
    </citation>
    <scope>NUCLEOTIDE SEQUENCE [LARGE SCALE GENOMIC DNA]</scope>
    <source>
        <strain evidence="9">ATCC BAA-2073 / strain OB47</strain>
    </source>
</reference>
<evidence type="ECO:0000313" key="9">
    <source>
        <dbReference type="Proteomes" id="UP000000347"/>
    </source>
</evidence>
<gene>
    <name evidence="8" type="ordered locus">COB47_1031</name>
</gene>
<dbReference type="Proteomes" id="UP000000347">
    <property type="component" value="Chromosome"/>
</dbReference>
<dbReference type="Gene3D" id="3.50.50.60">
    <property type="entry name" value="FAD/NAD(P)-binding domain"/>
    <property type="match status" value="2"/>
</dbReference>
<keyword evidence="3" id="KW-0285">Flavoprotein</keyword>
<dbReference type="HOGENOM" id="CLU_003291_1_2_9"/>
<dbReference type="SUPFAM" id="SSF55424">
    <property type="entry name" value="FAD/NAD-linked reductases, dimerisation (C-terminal) domain"/>
    <property type="match status" value="1"/>
</dbReference>
<dbReference type="Pfam" id="PF00581">
    <property type="entry name" value="Rhodanese"/>
    <property type="match status" value="1"/>
</dbReference>
<evidence type="ECO:0000256" key="5">
    <source>
        <dbReference type="ARBA" id="ARBA00023002"/>
    </source>
</evidence>
<dbReference type="eggNOG" id="COG0607">
    <property type="taxonomic scope" value="Bacteria"/>
</dbReference>
<dbReference type="SUPFAM" id="SSF51905">
    <property type="entry name" value="FAD/NAD(P)-binding domain"/>
    <property type="match status" value="1"/>
</dbReference>
<dbReference type="PRINTS" id="PR00368">
    <property type="entry name" value="FADPNR"/>
</dbReference>
<dbReference type="GO" id="GO:0016491">
    <property type="term" value="F:oxidoreductase activity"/>
    <property type="evidence" value="ECO:0007669"/>
    <property type="project" value="UniProtKB-KW"/>
</dbReference>
<comment type="cofactor">
    <cofactor evidence="1">
        <name>FAD</name>
        <dbReference type="ChEBI" id="CHEBI:57692"/>
    </cofactor>
</comment>
<evidence type="ECO:0000259" key="7">
    <source>
        <dbReference type="PROSITE" id="PS50206"/>
    </source>
</evidence>